<dbReference type="EMBL" id="JAPFFM010000010">
    <property type="protein sequence ID" value="KAJ6738472.1"/>
    <property type="molecule type" value="Genomic_DNA"/>
</dbReference>
<evidence type="ECO:0000313" key="1">
    <source>
        <dbReference type="EMBL" id="KAJ6738472.1"/>
    </source>
</evidence>
<name>A0A9Q0UYL0_9ROSI</name>
<organism evidence="1 2">
    <name type="scientific">Salix koriyanagi</name>
    <dbReference type="NCBI Taxonomy" id="2511006"/>
    <lineage>
        <taxon>Eukaryota</taxon>
        <taxon>Viridiplantae</taxon>
        <taxon>Streptophyta</taxon>
        <taxon>Embryophyta</taxon>
        <taxon>Tracheophyta</taxon>
        <taxon>Spermatophyta</taxon>
        <taxon>Magnoliopsida</taxon>
        <taxon>eudicotyledons</taxon>
        <taxon>Gunneridae</taxon>
        <taxon>Pentapetalae</taxon>
        <taxon>rosids</taxon>
        <taxon>fabids</taxon>
        <taxon>Malpighiales</taxon>
        <taxon>Salicaceae</taxon>
        <taxon>Saliceae</taxon>
        <taxon>Salix</taxon>
    </lineage>
</organism>
<reference evidence="1" key="2">
    <citation type="journal article" date="2023" name="Int. J. Mol. Sci.">
        <title>De Novo Assembly and Annotation of 11 Diverse Shrub Willow (Salix) Genomes Reveals Novel Gene Organization in Sex-Linked Regions.</title>
        <authorList>
            <person name="Hyden B."/>
            <person name="Feng K."/>
            <person name="Yates T.B."/>
            <person name="Jawdy S."/>
            <person name="Cereghino C."/>
            <person name="Smart L.B."/>
            <person name="Muchero W."/>
        </authorList>
    </citation>
    <scope>NUCLEOTIDE SEQUENCE</scope>
    <source>
        <tissue evidence="1">Shoot tip</tissue>
    </source>
</reference>
<proteinExistence type="predicted"/>
<dbReference type="Proteomes" id="UP001151752">
    <property type="component" value="Chromosome 4"/>
</dbReference>
<protein>
    <submittedName>
        <fullName evidence="1">Uncharacterized protein</fullName>
    </submittedName>
</protein>
<accession>A0A9Q0UYL0</accession>
<sequence>MIKEDEIIALNHSQLLRPNSAETGYVNNGAGNWEKKVKHGEIYIFLESTYEVNPWSLAACRVGFKDDLADEGDERSYAASTTHQH</sequence>
<evidence type="ECO:0000313" key="2">
    <source>
        <dbReference type="Proteomes" id="UP001151752"/>
    </source>
</evidence>
<keyword evidence="2" id="KW-1185">Reference proteome</keyword>
<gene>
    <name evidence="1" type="ORF">OIU74_003429</name>
</gene>
<reference evidence="1" key="1">
    <citation type="submission" date="2022-11" db="EMBL/GenBank/DDBJ databases">
        <authorList>
            <person name="Hyden B.L."/>
            <person name="Feng K."/>
            <person name="Yates T."/>
            <person name="Jawdy S."/>
            <person name="Smart L.B."/>
            <person name="Muchero W."/>
        </authorList>
    </citation>
    <scope>NUCLEOTIDE SEQUENCE</scope>
    <source>
        <tissue evidence="1">Shoot tip</tissue>
    </source>
</reference>
<dbReference type="AlphaFoldDB" id="A0A9Q0UYL0"/>
<comment type="caution">
    <text evidence="1">The sequence shown here is derived from an EMBL/GenBank/DDBJ whole genome shotgun (WGS) entry which is preliminary data.</text>
</comment>